<evidence type="ECO:0000313" key="1">
    <source>
        <dbReference type="EMBL" id="KAI9916929.1"/>
    </source>
</evidence>
<reference evidence="1 2" key="1">
    <citation type="journal article" date="2022" name="bioRxiv">
        <title>The genome of the oomycete Peronosclerospora sorghi, a cosmopolitan pathogen of maize and sorghum, is inflated with dispersed pseudogenes.</title>
        <authorList>
            <person name="Fletcher K."/>
            <person name="Martin F."/>
            <person name="Isakeit T."/>
            <person name="Cavanaugh K."/>
            <person name="Magill C."/>
            <person name="Michelmore R."/>
        </authorList>
    </citation>
    <scope>NUCLEOTIDE SEQUENCE [LARGE SCALE GENOMIC DNA]</scope>
    <source>
        <strain evidence="1">P6</strain>
    </source>
</reference>
<comment type="caution">
    <text evidence="1">The sequence shown here is derived from an EMBL/GenBank/DDBJ whole genome shotgun (WGS) entry which is preliminary data.</text>
</comment>
<proteinExistence type="predicted"/>
<dbReference type="Proteomes" id="UP001163321">
    <property type="component" value="Chromosome 2"/>
</dbReference>
<gene>
    <name evidence="1" type="ORF">PsorP6_017842</name>
</gene>
<protein>
    <submittedName>
        <fullName evidence="1">Uncharacterized protein</fullName>
    </submittedName>
</protein>
<accession>A0ACC0WDQ5</accession>
<name>A0ACC0WDQ5_9STRA</name>
<organism evidence="1 2">
    <name type="scientific">Peronosclerospora sorghi</name>
    <dbReference type="NCBI Taxonomy" id="230839"/>
    <lineage>
        <taxon>Eukaryota</taxon>
        <taxon>Sar</taxon>
        <taxon>Stramenopiles</taxon>
        <taxon>Oomycota</taxon>
        <taxon>Peronosporomycetes</taxon>
        <taxon>Peronosporales</taxon>
        <taxon>Peronosporaceae</taxon>
        <taxon>Peronosclerospora</taxon>
    </lineage>
</organism>
<dbReference type="EMBL" id="CM047581">
    <property type="protein sequence ID" value="KAI9916929.1"/>
    <property type="molecule type" value="Genomic_DNA"/>
</dbReference>
<keyword evidence="2" id="KW-1185">Reference proteome</keyword>
<evidence type="ECO:0000313" key="2">
    <source>
        <dbReference type="Proteomes" id="UP001163321"/>
    </source>
</evidence>
<sequence length="325" mass="35670">MDLAVTISSLYCFAAVLSVCNRTTKFYEKNHESEDDSKARAHIDPLALPDIEVSILCDNTRVIFPSDELLDGVISGRAVPGNVFIVLDSMSMASAVRNEIKLDGLGYPPFNSRVLPKKAPVQAQRIGQSGQRLGCKAGMISGFAAELNWSEVVTTHWSDDRKMGAFFRFSSPFNMTFSLEEKSHKFAGICTAIALTKLRFDLDKVTFDVLMARIVGLKRGMRALSHSTQSPAQVKLKPFQPSTSSSRMERQSQGEVSFTCDGVEVNIFERTNSSHLRIGAITLVYELSTLLGSACVQNVAIGHRTNEDARNSTNAVKEVVFAAYA</sequence>